<accession>A0A1F4UBU7</accession>
<dbReference type="SUPFAM" id="SSF56784">
    <property type="entry name" value="HAD-like"/>
    <property type="match status" value="1"/>
</dbReference>
<dbReference type="PANTHER" id="PTHR43434">
    <property type="entry name" value="PHOSPHOGLYCOLATE PHOSPHATASE"/>
    <property type="match status" value="1"/>
</dbReference>
<sequence length="140" mass="16316">MIKAILFDLDGVLVDSYMAWFSLFNQTLKHFGFSEITETIFRKHWGQSTEDDVRIFMPGKKADEVREYFLDHFIDFISQVEVNPDAVMVLEELYKRDLKLSCITNSHREIVVEVLASNRLDRFFKVVLTADDLPPKPAPD</sequence>
<dbReference type="Proteomes" id="UP000177025">
    <property type="component" value="Unassembled WGS sequence"/>
</dbReference>
<dbReference type="InterPro" id="IPR036412">
    <property type="entry name" value="HAD-like_sf"/>
</dbReference>
<protein>
    <recommendedName>
        <fullName evidence="3">HAD family hydrolase</fullName>
    </recommendedName>
</protein>
<proteinExistence type="predicted"/>
<dbReference type="InterPro" id="IPR050155">
    <property type="entry name" value="HAD-like_hydrolase_sf"/>
</dbReference>
<dbReference type="Gene3D" id="3.40.50.1000">
    <property type="entry name" value="HAD superfamily/HAD-like"/>
    <property type="match status" value="1"/>
</dbReference>
<evidence type="ECO:0000313" key="2">
    <source>
        <dbReference type="Proteomes" id="UP000177025"/>
    </source>
</evidence>
<reference evidence="1 2" key="1">
    <citation type="journal article" date="2016" name="Nat. Commun.">
        <title>Thousands of microbial genomes shed light on interconnected biogeochemical processes in an aquifer system.</title>
        <authorList>
            <person name="Anantharaman K."/>
            <person name="Brown C.T."/>
            <person name="Hug L.A."/>
            <person name="Sharon I."/>
            <person name="Castelle C.J."/>
            <person name="Probst A.J."/>
            <person name="Thomas B.C."/>
            <person name="Singh A."/>
            <person name="Wilkins M.J."/>
            <person name="Karaoz U."/>
            <person name="Brodie E.L."/>
            <person name="Williams K.H."/>
            <person name="Hubbard S.S."/>
            <person name="Banfield J.F."/>
        </authorList>
    </citation>
    <scope>NUCLEOTIDE SEQUENCE [LARGE SCALE GENOMIC DNA]</scope>
</reference>
<dbReference type="Gene3D" id="1.10.150.240">
    <property type="entry name" value="Putative phosphatase, domain 2"/>
    <property type="match status" value="1"/>
</dbReference>
<dbReference type="EMBL" id="MEUM01000068">
    <property type="protein sequence ID" value="OGC42392.1"/>
    <property type="molecule type" value="Genomic_DNA"/>
</dbReference>
<dbReference type="InterPro" id="IPR041492">
    <property type="entry name" value="HAD_2"/>
</dbReference>
<dbReference type="SFLD" id="SFLDS00003">
    <property type="entry name" value="Haloacid_Dehalogenase"/>
    <property type="match status" value="1"/>
</dbReference>
<organism evidence="1 2">
    <name type="scientific">candidate division WOR-3 bacterium RBG_13_43_14</name>
    <dbReference type="NCBI Taxonomy" id="1802590"/>
    <lineage>
        <taxon>Bacteria</taxon>
        <taxon>Bacteria division WOR-3</taxon>
    </lineage>
</organism>
<dbReference type="GO" id="GO:0006281">
    <property type="term" value="P:DNA repair"/>
    <property type="evidence" value="ECO:0007669"/>
    <property type="project" value="TreeGrafter"/>
</dbReference>
<gene>
    <name evidence="1" type="ORF">A2Y85_07420</name>
</gene>
<evidence type="ECO:0008006" key="3">
    <source>
        <dbReference type="Google" id="ProtNLM"/>
    </source>
</evidence>
<dbReference type="AlphaFoldDB" id="A0A1F4UBU7"/>
<name>A0A1F4UBU7_UNCW3</name>
<dbReference type="Pfam" id="PF13419">
    <property type="entry name" value="HAD_2"/>
    <property type="match status" value="1"/>
</dbReference>
<dbReference type="InterPro" id="IPR023198">
    <property type="entry name" value="PGP-like_dom2"/>
</dbReference>
<feature type="non-terminal residue" evidence="1">
    <location>
        <position position="140"/>
    </location>
</feature>
<dbReference type="GO" id="GO:0008967">
    <property type="term" value="F:phosphoglycolate phosphatase activity"/>
    <property type="evidence" value="ECO:0007669"/>
    <property type="project" value="TreeGrafter"/>
</dbReference>
<evidence type="ECO:0000313" key="1">
    <source>
        <dbReference type="EMBL" id="OGC42392.1"/>
    </source>
</evidence>
<dbReference type="InterPro" id="IPR023214">
    <property type="entry name" value="HAD_sf"/>
</dbReference>
<comment type="caution">
    <text evidence="1">The sequence shown here is derived from an EMBL/GenBank/DDBJ whole genome shotgun (WGS) entry which is preliminary data.</text>
</comment>
<dbReference type="SFLD" id="SFLDG01129">
    <property type="entry name" value="C1.5:_HAD__Beta-PGM__Phosphata"/>
    <property type="match status" value="1"/>
</dbReference>
<dbReference type="PANTHER" id="PTHR43434:SF1">
    <property type="entry name" value="PHOSPHOGLYCOLATE PHOSPHATASE"/>
    <property type="match status" value="1"/>
</dbReference>